<comment type="caution">
    <text evidence="2">The sequence shown here is derived from an EMBL/GenBank/DDBJ whole genome shotgun (WGS) entry which is preliminary data.</text>
</comment>
<feature type="transmembrane region" description="Helical" evidence="1">
    <location>
        <begin position="15"/>
        <end position="36"/>
    </location>
</feature>
<dbReference type="RefSeq" id="WP_008295046.1">
    <property type="nucleotide sequence ID" value="NZ_CM002299.1"/>
</dbReference>
<dbReference type="eggNOG" id="ENOG5033TY8">
    <property type="taxonomic scope" value="Bacteria"/>
</dbReference>
<evidence type="ECO:0000256" key="1">
    <source>
        <dbReference type="SAM" id="Phobius"/>
    </source>
</evidence>
<name>A4AC87_9GAMM</name>
<reference evidence="2 3" key="1">
    <citation type="journal article" date="2007" name="Proc. Natl. Acad. Sci. U.S.A.">
        <title>Characterization of a marine gammaproteobacterium capable of aerobic anoxygenic photosynthesis.</title>
        <authorList>
            <person name="Fuchs B.M."/>
            <person name="Spring S."/>
            <person name="Teeling H."/>
            <person name="Quast C."/>
            <person name="Wulf J."/>
            <person name="Schattenhofer M."/>
            <person name="Yan S."/>
            <person name="Ferriera S."/>
            <person name="Johnson J."/>
            <person name="Glockner F.O."/>
            <person name="Amann R."/>
        </authorList>
    </citation>
    <scope>NUCLEOTIDE SEQUENCE [LARGE SCALE GENOMIC DNA]</scope>
    <source>
        <strain evidence="2">KT71</strain>
    </source>
</reference>
<keyword evidence="1" id="KW-0472">Membrane</keyword>
<protein>
    <submittedName>
        <fullName evidence="2">Uncharacterized protein</fullName>
    </submittedName>
</protein>
<proteinExistence type="predicted"/>
<evidence type="ECO:0000313" key="3">
    <source>
        <dbReference type="Proteomes" id="UP000019205"/>
    </source>
</evidence>
<dbReference type="Proteomes" id="UP000019205">
    <property type="component" value="Chromosome"/>
</dbReference>
<dbReference type="HOGENOM" id="CLU_1164548_0_0_6"/>
<accession>A4AC87</accession>
<keyword evidence="1" id="KW-0812">Transmembrane</keyword>
<dbReference type="EMBL" id="AAOA02000001">
    <property type="protein sequence ID" value="EAQ96315.1"/>
    <property type="molecule type" value="Genomic_DNA"/>
</dbReference>
<gene>
    <name evidence="2" type="ORF">KT71_13050</name>
</gene>
<organism evidence="2 3">
    <name type="scientific">Congregibacter litoralis KT71</name>
    <dbReference type="NCBI Taxonomy" id="314285"/>
    <lineage>
        <taxon>Bacteria</taxon>
        <taxon>Pseudomonadati</taxon>
        <taxon>Pseudomonadota</taxon>
        <taxon>Gammaproteobacteria</taxon>
        <taxon>Cellvibrionales</taxon>
        <taxon>Halieaceae</taxon>
        <taxon>Congregibacter</taxon>
    </lineage>
</organism>
<sequence>MILRSVTRHVKDQNWFAVGIDFAIVVVGVFIGIQVANWNAMQTERDQAQRTLSAVLTDLVTLREELVAGKQHHLEAATSIDTLLSALEAAEQISPERAKGVLKEASTITVLPTPPAALDELLVGARLDLLGLIPLRDALRDLADSSKSGARFQTESLRIFNAALDEIYPHATILRTPGLAVRSYDISDVDIDAIWSSATARVAMTKFYVFHSNQWRAMQGLLTHIDEVFAEAQNVP</sequence>
<keyword evidence="1" id="KW-1133">Transmembrane helix</keyword>
<keyword evidence="3" id="KW-1185">Reference proteome</keyword>
<reference evidence="2 3" key="2">
    <citation type="journal article" date="2009" name="PLoS ONE">
        <title>The photosynthetic apparatus and its regulation in the aerobic gammaproteobacterium Congregibacter litoralis gen. nov., sp. nov.</title>
        <authorList>
            <person name="Spring S."/>
            <person name="Lunsdorf H."/>
            <person name="Fuchs B.M."/>
            <person name="Tindall B.J."/>
        </authorList>
    </citation>
    <scope>NUCLEOTIDE SEQUENCE [LARGE SCALE GENOMIC DNA]</scope>
    <source>
        <strain evidence="2">KT71</strain>
    </source>
</reference>
<dbReference type="AlphaFoldDB" id="A4AC87"/>
<evidence type="ECO:0000313" key="2">
    <source>
        <dbReference type="EMBL" id="EAQ96315.1"/>
    </source>
</evidence>
<dbReference type="OrthoDB" id="9842558at2"/>